<evidence type="ECO:0000256" key="1">
    <source>
        <dbReference type="SAM" id="Phobius"/>
    </source>
</evidence>
<sequence length="355" mass="41190">MNPFDLIQKMIFGVFWMWLIMFFVLFVLDILFFRFISKKKQFQFQSWGRAILSALVVFFVSLFLNLKLNLKILSEQQNDIVHSLIGIILFALIFITIKRIYQLDNKQLVNAWWRYILYKIISFFVISILGVVIAMGFLADYLQSNLKNQENLNQIEQGNINNLPTYIPSKQTIAELVKLKDKNFITKDSDADGLIDFREYTYFTSYTNKDTDSDGYLDGKEIQNGYNPAGQGKLEVEKIFDCTNRACLIAAAAHCNPVRFREATSSPDGIASMEIVIIGKDDNLCRFTDYREIIDVREEGLIVQTAGVCWYDDEFMKNFESYLNQSIKLSPENEEIDKNFCEFNVSFIPNEENAK</sequence>
<name>A0A2M6WAI8_9BACT</name>
<dbReference type="AlphaFoldDB" id="A0A2M6WAI8"/>
<dbReference type="PROSITE" id="PS00018">
    <property type="entry name" value="EF_HAND_1"/>
    <property type="match status" value="1"/>
</dbReference>
<accession>A0A2M6WAI8</accession>
<dbReference type="InterPro" id="IPR018247">
    <property type="entry name" value="EF_Hand_1_Ca_BS"/>
</dbReference>
<feature type="transmembrane region" description="Helical" evidence="1">
    <location>
        <begin position="15"/>
        <end position="35"/>
    </location>
</feature>
<keyword evidence="1" id="KW-0812">Transmembrane</keyword>
<feature type="transmembrane region" description="Helical" evidence="1">
    <location>
        <begin position="47"/>
        <end position="68"/>
    </location>
</feature>
<organism evidence="2 3">
    <name type="scientific">Candidatus Kuenenbacteria bacterium CG10_big_fil_rev_8_21_14_0_10_36_11</name>
    <dbReference type="NCBI Taxonomy" id="1974618"/>
    <lineage>
        <taxon>Bacteria</taxon>
        <taxon>Candidatus Kueneniibacteriota</taxon>
    </lineage>
</organism>
<dbReference type="EMBL" id="PFBP01000029">
    <property type="protein sequence ID" value="PIT89828.1"/>
    <property type="molecule type" value="Genomic_DNA"/>
</dbReference>
<dbReference type="Proteomes" id="UP000231464">
    <property type="component" value="Unassembled WGS sequence"/>
</dbReference>
<feature type="transmembrane region" description="Helical" evidence="1">
    <location>
        <begin position="117"/>
        <end position="139"/>
    </location>
</feature>
<keyword evidence="1" id="KW-0472">Membrane</keyword>
<evidence type="ECO:0000313" key="3">
    <source>
        <dbReference type="Proteomes" id="UP000231464"/>
    </source>
</evidence>
<evidence type="ECO:0008006" key="4">
    <source>
        <dbReference type="Google" id="ProtNLM"/>
    </source>
</evidence>
<dbReference type="SUPFAM" id="SSF47473">
    <property type="entry name" value="EF-hand"/>
    <property type="match status" value="1"/>
</dbReference>
<reference evidence="3" key="1">
    <citation type="submission" date="2017-09" db="EMBL/GenBank/DDBJ databases">
        <title>Depth-based differentiation of microbial function through sediment-hosted aquifers and enrichment of novel symbionts in the deep terrestrial subsurface.</title>
        <authorList>
            <person name="Probst A.J."/>
            <person name="Ladd B."/>
            <person name="Jarett J.K."/>
            <person name="Geller-Mcgrath D.E."/>
            <person name="Sieber C.M.K."/>
            <person name="Emerson J.B."/>
            <person name="Anantharaman K."/>
            <person name="Thomas B.C."/>
            <person name="Malmstrom R."/>
            <person name="Stieglmeier M."/>
            <person name="Klingl A."/>
            <person name="Woyke T."/>
            <person name="Ryan C.M."/>
            <person name="Banfield J.F."/>
        </authorList>
    </citation>
    <scope>NUCLEOTIDE SEQUENCE [LARGE SCALE GENOMIC DNA]</scope>
</reference>
<proteinExistence type="predicted"/>
<evidence type="ECO:0000313" key="2">
    <source>
        <dbReference type="EMBL" id="PIT89828.1"/>
    </source>
</evidence>
<dbReference type="InterPro" id="IPR011992">
    <property type="entry name" value="EF-hand-dom_pair"/>
</dbReference>
<keyword evidence="1" id="KW-1133">Transmembrane helix</keyword>
<protein>
    <recommendedName>
        <fullName evidence="4">EF-hand domain-containing protein</fullName>
    </recommendedName>
</protein>
<gene>
    <name evidence="2" type="ORF">COU23_01775</name>
</gene>
<comment type="caution">
    <text evidence="2">The sequence shown here is derived from an EMBL/GenBank/DDBJ whole genome shotgun (WGS) entry which is preliminary data.</text>
</comment>
<feature type="transmembrane region" description="Helical" evidence="1">
    <location>
        <begin position="80"/>
        <end position="97"/>
    </location>
</feature>